<protein>
    <recommendedName>
        <fullName evidence="1">CASTOR ACT domain-containing protein</fullName>
    </recommendedName>
</protein>
<dbReference type="AlphaFoldDB" id="A0A1G2BD85"/>
<dbReference type="Gene3D" id="3.30.2130.10">
    <property type="entry name" value="VC0802-like"/>
    <property type="match status" value="1"/>
</dbReference>
<accession>A0A1G2BD85</accession>
<evidence type="ECO:0000313" key="2">
    <source>
        <dbReference type="EMBL" id="OGY86230.1"/>
    </source>
</evidence>
<dbReference type="SUPFAM" id="SSF55021">
    <property type="entry name" value="ACT-like"/>
    <property type="match status" value="1"/>
</dbReference>
<dbReference type="EMBL" id="MHKI01000023">
    <property type="protein sequence ID" value="OGY86230.1"/>
    <property type="molecule type" value="Genomic_DNA"/>
</dbReference>
<reference evidence="2 3" key="1">
    <citation type="journal article" date="2016" name="Nat. Commun.">
        <title>Thousands of microbial genomes shed light on interconnected biogeochemical processes in an aquifer system.</title>
        <authorList>
            <person name="Anantharaman K."/>
            <person name="Brown C.T."/>
            <person name="Hug L.A."/>
            <person name="Sharon I."/>
            <person name="Castelle C.J."/>
            <person name="Probst A.J."/>
            <person name="Thomas B.C."/>
            <person name="Singh A."/>
            <person name="Wilkins M.J."/>
            <person name="Karaoz U."/>
            <person name="Brodie E.L."/>
            <person name="Williams K.H."/>
            <person name="Hubbard S.S."/>
            <person name="Banfield J.F."/>
        </authorList>
    </citation>
    <scope>NUCLEOTIDE SEQUENCE [LARGE SCALE GENOMIC DNA]</scope>
</reference>
<evidence type="ECO:0000313" key="3">
    <source>
        <dbReference type="Proteomes" id="UP000176420"/>
    </source>
</evidence>
<evidence type="ECO:0000259" key="1">
    <source>
        <dbReference type="Pfam" id="PF13840"/>
    </source>
</evidence>
<organism evidence="2 3">
    <name type="scientific">Candidatus Kerfeldbacteria bacterium RIFOXYB2_FULL_38_14</name>
    <dbReference type="NCBI Taxonomy" id="1798547"/>
    <lineage>
        <taxon>Bacteria</taxon>
        <taxon>Candidatus Kerfeldiibacteriota</taxon>
    </lineage>
</organism>
<feature type="domain" description="CASTOR ACT" evidence="1">
    <location>
        <begin position="75"/>
        <end position="129"/>
    </location>
</feature>
<dbReference type="InterPro" id="IPR045865">
    <property type="entry name" value="ACT-like_dom_sf"/>
</dbReference>
<name>A0A1G2BD85_9BACT</name>
<gene>
    <name evidence="2" type="ORF">A2319_01160</name>
</gene>
<sequence>MKFMENQQTLDDVVRSSRVIVHDGRYAYLKIYDKNISIGNHFLVSQDADEVTIITEEKNISGVLYEQDTKWFKLIEIQVSMPFVAKGFLAKVTKTIAEQGLNVLVVSTYSKDYFLVREETYESAINALQTAGFSIQQ</sequence>
<proteinExistence type="predicted"/>
<dbReference type="InterPro" id="IPR027795">
    <property type="entry name" value="CASTOR_ACT_dom"/>
</dbReference>
<dbReference type="Pfam" id="PF13840">
    <property type="entry name" value="ACT_7"/>
    <property type="match status" value="1"/>
</dbReference>
<comment type="caution">
    <text evidence="2">The sequence shown here is derived from an EMBL/GenBank/DDBJ whole genome shotgun (WGS) entry which is preliminary data.</text>
</comment>
<dbReference type="Proteomes" id="UP000176420">
    <property type="component" value="Unassembled WGS sequence"/>
</dbReference>